<dbReference type="PROSITE" id="PS50930">
    <property type="entry name" value="HTH_LYTTR"/>
    <property type="match status" value="1"/>
</dbReference>
<keyword evidence="5" id="KW-0597">Phosphoprotein</keyword>
<dbReference type="RefSeq" id="WP_172208698.1">
    <property type="nucleotide sequence ID" value="NZ_BLLI01000028.1"/>
</dbReference>
<dbReference type="PANTHER" id="PTHR37299">
    <property type="entry name" value="TRANSCRIPTIONAL REGULATOR-RELATED"/>
    <property type="match status" value="1"/>
</dbReference>
<evidence type="ECO:0000256" key="3">
    <source>
        <dbReference type="ARBA" id="ARBA00023159"/>
    </source>
</evidence>
<dbReference type="InterPro" id="IPR011006">
    <property type="entry name" value="CheY-like_superfamily"/>
</dbReference>
<dbReference type="InterPro" id="IPR007492">
    <property type="entry name" value="LytTR_DNA-bd_dom"/>
</dbReference>
<feature type="domain" description="Response regulatory" evidence="6">
    <location>
        <begin position="2"/>
        <end position="126"/>
    </location>
</feature>
<reference evidence="8 9" key="1">
    <citation type="submission" date="2020-02" db="EMBL/GenBank/DDBJ databases">
        <title>Draft genome sequence of Lactococcus sp. Hs30E4-3.</title>
        <authorList>
            <person name="Noda S."/>
            <person name="Yuki M."/>
            <person name="Ohkuma M."/>
        </authorList>
    </citation>
    <scope>NUCLEOTIDE SEQUENCE [LARGE SCALE GENOMIC DNA]</scope>
    <source>
        <strain evidence="8 9">Hs30E4-3</strain>
    </source>
</reference>
<dbReference type="Proteomes" id="UP000480303">
    <property type="component" value="Unassembled WGS sequence"/>
</dbReference>
<evidence type="ECO:0000259" key="7">
    <source>
        <dbReference type="PROSITE" id="PS50930"/>
    </source>
</evidence>
<evidence type="ECO:0000259" key="6">
    <source>
        <dbReference type="PROSITE" id="PS50110"/>
    </source>
</evidence>
<evidence type="ECO:0000256" key="5">
    <source>
        <dbReference type="PROSITE-ProRule" id="PRU00169"/>
    </source>
</evidence>
<gene>
    <name evidence="8" type="ORF">Hs30E_11100</name>
</gene>
<dbReference type="PANTHER" id="PTHR37299:SF3">
    <property type="entry name" value="STAGE 0 SPORULATION PROTEIN A HOMOLOG"/>
    <property type="match status" value="1"/>
</dbReference>
<keyword evidence="2" id="KW-0902">Two-component regulatory system</keyword>
<keyword evidence="3" id="KW-0010">Activator</keyword>
<feature type="domain" description="HTH LytTR-type" evidence="7">
    <location>
        <begin position="155"/>
        <end position="244"/>
    </location>
</feature>
<comment type="caution">
    <text evidence="8">The sequence shown here is derived from an EMBL/GenBank/DDBJ whole genome shotgun (WGS) entry which is preliminary data.</text>
</comment>
<dbReference type="AlphaFoldDB" id="A0A6A0BAW3"/>
<dbReference type="InterPro" id="IPR046947">
    <property type="entry name" value="LytR-like"/>
</dbReference>
<proteinExistence type="predicted"/>
<dbReference type="SMART" id="SM00850">
    <property type="entry name" value="LytTR"/>
    <property type="match status" value="1"/>
</dbReference>
<evidence type="ECO:0000256" key="2">
    <source>
        <dbReference type="ARBA" id="ARBA00023012"/>
    </source>
</evidence>
<name>A0A6A0BAW3_9LACT</name>
<dbReference type="Gene3D" id="2.40.50.1020">
    <property type="entry name" value="LytTr DNA-binding domain"/>
    <property type="match status" value="1"/>
</dbReference>
<dbReference type="Pfam" id="PF04397">
    <property type="entry name" value="LytTR"/>
    <property type="match status" value="1"/>
</dbReference>
<dbReference type="EMBL" id="BLLI01000028">
    <property type="protein sequence ID" value="GFH42559.1"/>
    <property type="molecule type" value="Genomic_DNA"/>
</dbReference>
<evidence type="ECO:0000313" key="9">
    <source>
        <dbReference type="Proteomes" id="UP000480303"/>
    </source>
</evidence>
<sequence>MKVFILEDDQVQQFRLESLIRDYLLQKKYPNGGVVACGNVRDLLEELVDVPQNNIYFLDIAINRDKDAGLRAAEKIRQLDSLGQISFVTTHNEFAPITYEYRVNAHDFIDKILPQDEFDKKVLDNIDHYIEFNRIKPLGQIFSYKTRTDKLIEARYSDIYYFETTGNAHQLLLQMDGETVSFFGSLSKIDAQSDTFVRIHRSYLVNKERIIRYYKKEKLVLLDDDTELPVSRSGAKILGKMPAFS</sequence>
<dbReference type="PROSITE" id="PS50110">
    <property type="entry name" value="RESPONSE_REGULATORY"/>
    <property type="match status" value="1"/>
</dbReference>
<dbReference type="GO" id="GO:0000156">
    <property type="term" value="F:phosphorelay response regulator activity"/>
    <property type="evidence" value="ECO:0007669"/>
    <property type="project" value="InterPro"/>
</dbReference>
<dbReference type="SMART" id="SM00448">
    <property type="entry name" value="REC"/>
    <property type="match status" value="1"/>
</dbReference>
<evidence type="ECO:0000256" key="1">
    <source>
        <dbReference type="ARBA" id="ARBA00022490"/>
    </source>
</evidence>
<comment type="function">
    <text evidence="4">Required for high-level post-exponential phase expression of a series of secreted proteins.</text>
</comment>
<dbReference type="Gene3D" id="3.40.50.2300">
    <property type="match status" value="1"/>
</dbReference>
<evidence type="ECO:0000313" key="8">
    <source>
        <dbReference type="EMBL" id="GFH42559.1"/>
    </source>
</evidence>
<organism evidence="8 9">
    <name type="scientific">Pseudolactococcus hodotermopsidis</name>
    <dbReference type="NCBI Taxonomy" id="2709157"/>
    <lineage>
        <taxon>Bacteria</taxon>
        <taxon>Bacillati</taxon>
        <taxon>Bacillota</taxon>
        <taxon>Bacilli</taxon>
        <taxon>Lactobacillales</taxon>
        <taxon>Streptococcaceae</taxon>
        <taxon>Pseudolactococcus</taxon>
    </lineage>
</organism>
<dbReference type="InterPro" id="IPR001789">
    <property type="entry name" value="Sig_transdc_resp-reg_receiver"/>
</dbReference>
<keyword evidence="9" id="KW-1185">Reference proteome</keyword>
<dbReference type="GO" id="GO:0003677">
    <property type="term" value="F:DNA binding"/>
    <property type="evidence" value="ECO:0007669"/>
    <property type="project" value="InterPro"/>
</dbReference>
<dbReference type="SUPFAM" id="SSF52172">
    <property type="entry name" value="CheY-like"/>
    <property type="match status" value="1"/>
</dbReference>
<keyword evidence="1" id="KW-0963">Cytoplasm</keyword>
<dbReference type="CDD" id="cd17533">
    <property type="entry name" value="REC_LytTR_AgrA-like"/>
    <property type="match status" value="1"/>
</dbReference>
<accession>A0A6A0BAW3</accession>
<protein>
    <submittedName>
        <fullName evidence="8">Putative response regulator</fullName>
    </submittedName>
</protein>
<dbReference type="Pfam" id="PF00072">
    <property type="entry name" value="Response_reg"/>
    <property type="match status" value="1"/>
</dbReference>
<feature type="modified residue" description="4-aspartylphosphate" evidence="5">
    <location>
        <position position="59"/>
    </location>
</feature>
<evidence type="ECO:0000256" key="4">
    <source>
        <dbReference type="ARBA" id="ARBA00037164"/>
    </source>
</evidence>